<name>A0A955IA21_9BACT</name>
<dbReference type="InterPro" id="IPR003593">
    <property type="entry name" value="AAA+_ATPase"/>
</dbReference>
<dbReference type="SUPFAM" id="SSF52540">
    <property type="entry name" value="P-loop containing nucleoside triphosphate hydrolases"/>
    <property type="match status" value="1"/>
</dbReference>
<evidence type="ECO:0000313" key="6">
    <source>
        <dbReference type="EMBL" id="MCA9381056.1"/>
    </source>
</evidence>
<dbReference type="PROSITE" id="PS50893">
    <property type="entry name" value="ABC_TRANSPORTER_2"/>
    <property type="match status" value="1"/>
</dbReference>
<dbReference type="AlphaFoldDB" id="A0A955IA21"/>
<reference evidence="6" key="2">
    <citation type="journal article" date="2021" name="Microbiome">
        <title>Successional dynamics and alternative stable states in a saline activated sludge microbial community over 9 years.</title>
        <authorList>
            <person name="Wang Y."/>
            <person name="Ye J."/>
            <person name="Ju F."/>
            <person name="Liu L."/>
            <person name="Boyd J.A."/>
            <person name="Deng Y."/>
            <person name="Parks D.H."/>
            <person name="Jiang X."/>
            <person name="Yin X."/>
            <person name="Woodcroft B.J."/>
            <person name="Tyson G.W."/>
            <person name="Hugenholtz P."/>
            <person name="Polz M.F."/>
            <person name="Zhang T."/>
        </authorList>
    </citation>
    <scope>NUCLEOTIDE SEQUENCE</scope>
    <source>
        <strain evidence="6">HKST-UBA13</strain>
    </source>
</reference>
<gene>
    <name evidence="6" type="ORF">KC678_02225</name>
</gene>
<dbReference type="Pfam" id="PF13732">
    <property type="entry name" value="DrrA1-3_C"/>
    <property type="match status" value="1"/>
</dbReference>
<sequence>MSSVISIKKFSKSFGDKTVIKNLSFEVKEGDIFAFLGANGSGKTTTIRALLNIYTSDEGELKIFNEDYSPDLSSKIGYLPEERGLYLNMTVIDTLVYFAQLKGLNKEEALEKSKEFLKLVELESKEKSIIKSLSSGQQQKIQLGVSIIHDPELLILDEPTKGLDPVNRNLLMNIIKEKNRQGKTIIFSTHIMEEAEKVADTVLILNNGNAAEYGDLEDIKEKYNEGKIFVKSTQKLESNNDYTVEKIRKGYVLSPKSKVSSEEILSKLVDSGIKMSLFTPILPTLDDIFIKITK</sequence>
<dbReference type="PROSITE" id="PS00211">
    <property type="entry name" value="ABC_TRANSPORTER_1"/>
    <property type="match status" value="1"/>
</dbReference>
<evidence type="ECO:0000313" key="7">
    <source>
        <dbReference type="Proteomes" id="UP000775877"/>
    </source>
</evidence>
<feature type="domain" description="ABC transporter" evidence="5">
    <location>
        <begin position="5"/>
        <end position="232"/>
    </location>
</feature>
<comment type="caution">
    <text evidence="6">The sequence shown here is derived from an EMBL/GenBank/DDBJ whole genome shotgun (WGS) entry which is preliminary data.</text>
</comment>
<dbReference type="GO" id="GO:0016887">
    <property type="term" value="F:ATP hydrolysis activity"/>
    <property type="evidence" value="ECO:0007669"/>
    <property type="project" value="InterPro"/>
</dbReference>
<dbReference type="Gene3D" id="3.40.50.300">
    <property type="entry name" value="P-loop containing nucleotide triphosphate hydrolases"/>
    <property type="match status" value="1"/>
</dbReference>
<evidence type="ECO:0000256" key="1">
    <source>
        <dbReference type="ARBA" id="ARBA00005417"/>
    </source>
</evidence>
<organism evidence="6 7">
    <name type="scientific">Candidatus Dojkabacteria bacterium</name>
    <dbReference type="NCBI Taxonomy" id="2099670"/>
    <lineage>
        <taxon>Bacteria</taxon>
        <taxon>Candidatus Dojkabacteria</taxon>
    </lineage>
</organism>
<keyword evidence="4 6" id="KW-0067">ATP-binding</keyword>
<dbReference type="InterPro" id="IPR050763">
    <property type="entry name" value="ABC_transporter_ATP-binding"/>
</dbReference>
<dbReference type="InterPro" id="IPR027417">
    <property type="entry name" value="P-loop_NTPase"/>
</dbReference>
<dbReference type="SMART" id="SM00382">
    <property type="entry name" value="AAA"/>
    <property type="match status" value="1"/>
</dbReference>
<dbReference type="GO" id="GO:0005524">
    <property type="term" value="F:ATP binding"/>
    <property type="evidence" value="ECO:0007669"/>
    <property type="project" value="UniProtKB-KW"/>
</dbReference>
<evidence type="ECO:0000256" key="3">
    <source>
        <dbReference type="ARBA" id="ARBA00022741"/>
    </source>
</evidence>
<dbReference type="Proteomes" id="UP000775877">
    <property type="component" value="Unassembled WGS sequence"/>
</dbReference>
<accession>A0A955IA21</accession>
<dbReference type="PANTHER" id="PTHR42711:SF5">
    <property type="entry name" value="ABC TRANSPORTER ATP-BINDING PROTEIN NATA"/>
    <property type="match status" value="1"/>
</dbReference>
<dbReference type="InterPro" id="IPR003439">
    <property type="entry name" value="ABC_transporter-like_ATP-bd"/>
</dbReference>
<dbReference type="Pfam" id="PF00005">
    <property type="entry name" value="ABC_tran"/>
    <property type="match status" value="1"/>
</dbReference>
<proteinExistence type="inferred from homology"/>
<reference evidence="6" key="1">
    <citation type="submission" date="2020-04" db="EMBL/GenBank/DDBJ databases">
        <authorList>
            <person name="Zhang T."/>
        </authorList>
    </citation>
    <scope>NUCLEOTIDE SEQUENCE</scope>
    <source>
        <strain evidence="6">HKST-UBA13</strain>
    </source>
</reference>
<evidence type="ECO:0000256" key="2">
    <source>
        <dbReference type="ARBA" id="ARBA00022448"/>
    </source>
</evidence>
<comment type="similarity">
    <text evidence="1">Belongs to the ABC transporter superfamily.</text>
</comment>
<keyword evidence="3" id="KW-0547">Nucleotide-binding</keyword>
<dbReference type="PANTHER" id="PTHR42711">
    <property type="entry name" value="ABC TRANSPORTER ATP-BINDING PROTEIN"/>
    <property type="match status" value="1"/>
</dbReference>
<protein>
    <submittedName>
        <fullName evidence="6">ATP-binding cassette domain-containing protein</fullName>
    </submittedName>
</protein>
<dbReference type="InterPro" id="IPR017871">
    <property type="entry name" value="ABC_transporter-like_CS"/>
</dbReference>
<dbReference type="InterPro" id="IPR025302">
    <property type="entry name" value="DrrA1/2-like_C"/>
</dbReference>
<evidence type="ECO:0000256" key="4">
    <source>
        <dbReference type="ARBA" id="ARBA00022840"/>
    </source>
</evidence>
<keyword evidence="2" id="KW-0813">Transport</keyword>
<evidence type="ECO:0000259" key="5">
    <source>
        <dbReference type="PROSITE" id="PS50893"/>
    </source>
</evidence>
<dbReference type="EMBL" id="JAGQLJ010000044">
    <property type="protein sequence ID" value="MCA9381056.1"/>
    <property type="molecule type" value="Genomic_DNA"/>
</dbReference>